<feature type="transmembrane region" description="Helical" evidence="10">
    <location>
        <begin position="127"/>
        <end position="147"/>
    </location>
</feature>
<protein>
    <recommendedName>
        <fullName evidence="10">Palmitoyltransferase</fullName>
        <ecNumber evidence="10">2.3.1.225</ecNumber>
    </recommendedName>
</protein>
<evidence type="ECO:0000259" key="11">
    <source>
        <dbReference type="Pfam" id="PF01529"/>
    </source>
</evidence>
<sequence>MEDSRESGESRSSQSSWAAGVLPAGEAPTASSMSSMSTNWAALGTSRETLAGRAIITQPLNHSGRLPRVYEVWDNVGGRNRFCCCGRCITGPDIDFWYNLCTWSLILIPSALYFWACSPHLWSLNPLLPIVTGIALIATIVFLLLTSCTDPGILPRRELRLAVPGLEEEIVSAVGVPPLPAEGGAEPEVPPLSDLQQSQGYRWCSTCKIIRPPRASHCGDCDNCVLTFDHHCPFVNNCIGQRNYAFFSAFLFSTGCLGFSVAVGVGIRYSSMGSLPDLWRNPVLCLVLGLIGIPTALMLLGVIALASFHSFLICTGRTTKEVLTGRITVAGRTLLHERGASLIHARSSVGQMQTQEP</sequence>
<dbReference type="GO" id="GO:0006612">
    <property type="term" value="P:protein targeting to membrane"/>
    <property type="evidence" value="ECO:0007669"/>
    <property type="project" value="TreeGrafter"/>
</dbReference>
<evidence type="ECO:0000313" key="13">
    <source>
        <dbReference type="Proteomes" id="UP000649617"/>
    </source>
</evidence>
<evidence type="ECO:0000313" key="12">
    <source>
        <dbReference type="EMBL" id="CAE7238936.1"/>
    </source>
</evidence>
<keyword evidence="7" id="KW-0449">Lipoprotein</keyword>
<dbReference type="Pfam" id="PF01529">
    <property type="entry name" value="DHHC"/>
    <property type="match status" value="1"/>
</dbReference>
<dbReference type="GO" id="GO:0005783">
    <property type="term" value="C:endoplasmic reticulum"/>
    <property type="evidence" value="ECO:0007669"/>
    <property type="project" value="TreeGrafter"/>
</dbReference>
<evidence type="ECO:0000256" key="1">
    <source>
        <dbReference type="ARBA" id="ARBA00004127"/>
    </source>
</evidence>
<keyword evidence="2 10" id="KW-0808">Transferase</keyword>
<evidence type="ECO:0000256" key="3">
    <source>
        <dbReference type="ARBA" id="ARBA00022692"/>
    </source>
</evidence>
<feature type="transmembrane region" description="Helical" evidence="10">
    <location>
        <begin position="244"/>
        <end position="267"/>
    </location>
</feature>
<dbReference type="AlphaFoldDB" id="A0A812KZG0"/>
<comment type="subcellular location">
    <subcellularLocation>
        <location evidence="1">Endomembrane system</location>
        <topology evidence="1">Multi-pass membrane protein</topology>
    </subcellularLocation>
</comment>
<reference evidence="12" key="1">
    <citation type="submission" date="2021-02" db="EMBL/GenBank/DDBJ databases">
        <authorList>
            <person name="Dougan E. K."/>
            <person name="Rhodes N."/>
            <person name="Thang M."/>
            <person name="Chan C."/>
        </authorList>
    </citation>
    <scope>NUCLEOTIDE SEQUENCE</scope>
</reference>
<dbReference type="EMBL" id="CAJNIZ010005113">
    <property type="protein sequence ID" value="CAE7238936.1"/>
    <property type="molecule type" value="Genomic_DNA"/>
</dbReference>
<keyword evidence="8 10" id="KW-0012">Acyltransferase</keyword>
<comment type="caution">
    <text evidence="12">The sequence shown here is derived from an EMBL/GenBank/DDBJ whole genome shotgun (WGS) entry which is preliminary data.</text>
</comment>
<dbReference type="InterPro" id="IPR001594">
    <property type="entry name" value="Palmitoyltrfase_DHHC"/>
</dbReference>
<organism evidence="12 13">
    <name type="scientific">Symbiodinium pilosum</name>
    <name type="common">Dinoflagellate</name>
    <dbReference type="NCBI Taxonomy" id="2952"/>
    <lineage>
        <taxon>Eukaryota</taxon>
        <taxon>Sar</taxon>
        <taxon>Alveolata</taxon>
        <taxon>Dinophyceae</taxon>
        <taxon>Suessiales</taxon>
        <taxon>Symbiodiniaceae</taxon>
        <taxon>Symbiodinium</taxon>
    </lineage>
</organism>
<evidence type="ECO:0000256" key="5">
    <source>
        <dbReference type="ARBA" id="ARBA00023136"/>
    </source>
</evidence>
<name>A0A812KZG0_SYMPI</name>
<keyword evidence="3 10" id="KW-0812">Transmembrane</keyword>
<evidence type="ECO:0000256" key="10">
    <source>
        <dbReference type="RuleBase" id="RU079119"/>
    </source>
</evidence>
<dbReference type="PANTHER" id="PTHR22883:SF43">
    <property type="entry name" value="PALMITOYLTRANSFERASE APP"/>
    <property type="match status" value="1"/>
</dbReference>
<comment type="similarity">
    <text evidence="10">Belongs to the DHHC palmitoyltransferase family.</text>
</comment>
<gene>
    <name evidence="12" type="primary">Zdhhc9</name>
    <name evidence="12" type="ORF">SPIL2461_LOCUS4007</name>
</gene>
<feature type="transmembrane region" description="Helical" evidence="10">
    <location>
        <begin position="287"/>
        <end position="308"/>
    </location>
</feature>
<evidence type="ECO:0000256" key="2">
    <source>
        <dbReference type="ARBA" id="ARBA00022679"/>
    </source>
</evidence>
<keyword evidence="6" id="KW-0564">Palmitate</keyword>
<dbReference type="GO" id="GO:0019706">
    <property type="term" value="F:protein-cysteine S-palmitoyltransferase activity"/>
    <property type="evidence" value="ECO:0007669"/>
    <property type="project" value="UniProtKB-EC"/>
</dbReference>
<comment type="catalytic activity">
    <reaction evidence="9 10">
        <text>L-cysteinyl-[protein] + hexadecanoyl-CoA = S-hexadecanoyl-L-cysteinyl-[protein] + CoA</text>
        <dbReference type="Rhea" id="RHEA:36683"/>
        <dbReference type="Rhea" id="RHEA-COMP:10131"/>
        <dbReference type="Rhea" id="RHEA-COMP:11032"/>
        <dbReference type="ChEBI" id="CHEBI:29950"/>
        <dbReference type="ChEBI" id="CHEBI:57287"/>
        <dbReference type="ChEBI" id="CHEBI:57379"/>
        <dbReference type="ChEBI" id="CHEBI:74151"/>
        <dbReference type="EC" id="2.3.1.225"/>
    </reaction>
</comment>
<feature type="transmembrane region" description="Helical" evidence="10">
    <location>
        <begin position="96"/>
        <end position="115"/>
    </location>
</feature>
<evidence type="ECO:0000256" key="8">
    <source>
        <dbReference type="ARBA" id="ARBA00023315"/>
    </source>
</evidence>
<evidence type="ECO:0000256" key="6">
    <source>
        <dbReference type="ARBA" id="ARBA00023139"/>
    </source>
</evidence>
<evidence type="ECO:0000256" key="4">
    <source>
        <dbReference type="ARBA" id="ARBA00022989"/>
    </source>
</evidence>
<dbReference type="OrthoDB" id="9909019at2759"/>
<dbReference type="EC" id="2.3.1.225" evidence="10"/>
<evidence type="ECO:0000256" key="7">
    <source>
        <dbReference type="ARBA" id="ARBA00023288"/>
    </source>
</evidence>
<accession>A0A812KZG0</accession>
<dbReference type="InterPro" id="IPR039859">
    <property type="entry name" value="PFA4/ZDH16/20/ERF2-like"/>
</dbReference>
<dbReference type="PANTHER" id="PTHR22883">
    <property type="entry name" value="ZINC FINGER DHHC DOMAIN CONTAINING PROTEIN"/>
    <property type="match status" value="1"/>
</dbReference>
<comment type="domain">
    <text evidence="10">The DHHC domain is required for palmitoyltransferase activity.</text>
</comment>
<evidence type="ECO:0000256" key="9">
    <source>
        <dbReference type="ARBA" id="ARBA00048048"/>
    </source>
</evidence>
<keyword evidence="4 10" id="KW-1133">Transmembrane helix</keyword>
<keyword evidence="5 10" id="KW-0472">Membrane</keyword>
<dbReference type="Proteomes" id="UP000649617">
    <property type="component" value="Unassembled WGS sequence"/>
</dbReference>
<dbReference type="PROSITE" id="PS50216">
    <property type="entry name" value="DHHC"/>
    <property type="match status" value="1"/>
</dbReference>
<proteinExistence type="inferred from homology"/>
<keyword evidence="13" id="KW-1185">Reference proteome</keyword>
<dbReference type="GO" id="GO:0005794">
    <property type="term" value="C:Golgi apparatus"/>
    <property type="evidence" value="ECO:0007669"/>
    <property type="project" value="TreeGrafter"/>
</dbReference>
<feature type="domain" description="Palmitoyltransferase DHHC" evidence="11">
    <location>
        <begin position="200"/>
        <end position="323"/>
    </location>
</feature>